<comment type="caution">
    <text evidence="1">The sequence shown here is derived from an EMBL/GenBank/DDBJ whole genome shotgun (WGS) entry which is preliminary data.</text>
</comment>
<accession>A0A4Z2IKI1</accession>
<evidence type="ECO:0000313" key="2">
    <source>
        <dbReference type="Proteomes" id="UP000314294"/>
    </source>
</evidence>
<dbReference type="Proteomes" id="UP000314294">
    <property type="component" value="Unassembled WGS sequence"/>
</dbReference>
<protein>
    <submittedName>
        <fullName evidence="1">Uncharacterized protein</fullName>
    </submittedName>
</protein>
<organism evidence="1 2">
    <name type="scientific">Liparis tanakae</name>
    <name type="common">Tanaka's snailfish</name>
    <dbReference type="NCBI Taxonomy" id="230148"/>
    <lineage>
        <taxon>Eukaryota</taxon>
        <taxon>Metazoa</taxon>
        <taxon>Chordata</taxon>
        <taxon>Craniata</taxon>
        <taxon>Vertebrata</taxon>
        <taxon>Euteleostomi</taxon>
        <taxon>Actinopterygii</taxon>
        <taxon>Neopterygii</taxon>
        <taxon>Teleostei</taxon>
        <taxon>Neoteleostei</taxon>
        <taxon>Acanthomorphata</taxon>
        <taxon>Eupercaria</taxon>
        <taxon>Perciformes</taxon>
        <taxon>Cottioidei</taxon>
        <taxon>Cottales</taxon>
        <taxon>Liparidae</taxon>
        <taxon>Liparis</taxon>
    </lineage>
</organism>
<proteinExistence type="predicted"/>
<evidence type="ECO:0000313" key="1">
    <source>
        <dbReference type="EMBL" id="TNN78291.1"/>
    </source>
</evidence>
<dbReference type="AlphaFoldDB" id="A0A4Z2IKI1"/>
<reference evidence="1 2" key="1">
    <citation type="submission" date="2019-03" db="EMBL/GenBank/DDBJ databases">
        <title>First draft genome of Liparis tanakae, snailfish: a comprehensive survey of snailfish specific genes.</title>
        <authorList>
            <person name="Kim W."/>
            <person name="Song I."/>
            <person name="Jeong J.-H."/>
            <person name="Kim D."/>
            <person name="Kim S."/>
            <person name="Ryu S."/>
            <person name="Song J.Y."/>
            <person name="Lee S.K."/>
        </authorList>
    </citation>
    <scope>NUCLEOTIDE SEQUENCE [LARGE SCALE GENOMIC DNA]</scope>
    <source>
        <tissue evidence="1">Muscle</tissue>
    </source>
</reference>
<sequence>MPAPMIHFRCLKNTIGELQRAPVTLYITAMMTPRLRYLEGLITLEAQRLRGSEALDLGVSCWQSPW</sequence>
<gene>
    <name evidence="1" type="ORF">EYF80_011531</name>
</gene>
<keyword evidence="2" id="KW-1185">Reference proteome</keyword>
<name>A0A4Z2IKI1_9TELE</name>
<dbReference type="EMBL" id="SRLO01000075">
    <property type="protein sequence ID" value="TNN78291.1"/>
    <property type="molecule type" value="Genomic_DNA"/>
</dbReference>